<dbReference type="RefSeq" id="XP_001802036.1">
    <property type="nucleotide sequence ID" value="XM_001801984.1"/>
</dbReference>
<organism evidence="1 2">
    <name type="scientific">Phaeosphaeria nodorum (strain SN15 / ATCC MYA-4574 / FGSC 10173)</name>
    <name type="common">Glume blotch fungus</name>
    <name type="synonym">Parastagonospora nodorum</name>
    <dbReference type="NCBI Taxonomy" id="321614"/>
    <lineage>
        <taxon>Eukaryota</taxon>
        <taxon>Fungi</taxon>
        <taxon>Dikarya</taxon>
        <taxon>Ascomycota</taxon>
        <taxon>Pezizomycotina</taxon>
        <taxon>Dothideomycetes</taxon>
        <taxon>Pleosporomycetidae</taxon>
        <taxon>Pleosporales</taxon>
        <taxon>Pleosporineae</taxon>
        <taxon>Phaeosphaeriaceae</taxon>
        <taxon>Parastagonospora</taxon>
    </lineage>
</organism>
<evidence type="ECO:0000313" key="2">
    <source>
        <dbReference type="Proteomes" id="UP000663193"/>
    </source>
</evidence>
<keyword evidence="2" id="KW-1185">Reference proteome</keyword>
<gene>
    <name evidence="1" type="ORF">JI435_117980</name>
</gene>
<name>A0A7U2NQ78_PHANO</name>
<proteinExistence type="predicted"/>
<dbReference type="AlphaFoldDB" id="A0A7U2NQ78"/>
<accession>A0A7U2NQ78</accession>
<dbReference type="VEuPathDB" id="FungiDB:JI435_117980"/>
<dbReference type="Proteomes" id="UP000663193">
    <property type="component" value="Chromosome 20"/>
</dbReference>
<reference evidence="2" key="1">
    <citation type="journal article" date="2021" name="BMC Genomics">
        <title>Chromosome-level genome assembly and manually-curated proteome of model necrotroph Parastagonospora nodorum Sn15 reveals a genome-wide trove of candidate effector homologs, and redundancy of virulence-related functions within an accessory chromosome.</title>
        <authorList>
            <person name="Bertazzoni S."/>
            <person name="Jones D.A.B."/>
            <person name="Phan H.T."/>
            <person name="Tan K.-C."/>
            <person name="Hane J.K."/>
        </authorList>
    </citation>
    <scope>NUCLEOTIDE SEQUENCE [LARGE SCALE GENOMIC DNA]</scope>
    <source>
        <strain evidence="2">SN15 / ATCC MYA-4574 / FGSC 10173)</strain>
    </source>
</reference>
<protein>
    <submittedName>
        <fullName evidence="1">Uncharacterized protein</fullName>
    </submittedName>
</protein>
<evidence type="ECO:0000313" key="1">
    <source>
        <dbReference type="EMBL" id="QRD06419.1"/>
    </source>
</evidence>
<dbReference type="KEGG" id="pno:SNOG_11798"/>
<sequence length="197" mass="21860">MRDIFVLEQSCNVDYDDAVDLRDGFRGCATSPVAEAESASSEVAVYGGDEDLGQIVLGAREYPSGRPSSRFLAGSISSCSRRPMLPSTVRPRETVACAIRAVFQHLLISACQLRDNWRRVSSREKQCKAITHMNRGARGGRIADRLWRLAMVFLLDLRKGPAARILRTSHEVELGRSRSSVACVFSSTRMVVQDQVR</sequence>
<dbReference type="EMBL" id="CP069042">
    <property type="protein sequence ID" value="QRD06419.1"/>
    <property type="molecule type" value="Genomic_DNA"/>
</dbReference>